<dbReference type="AlphaFoldDB" id="A0AAJ6AGF5"/>
<accession>A0AAJ6AGF5</accession>
<organism evidence="1 2">
    <name type="scientific">Auritidibacter ignavus</name>
    <dbReference type="NCBI Taxonomy" id="678932"/>
    <lineage>
        <taxon>Bacteria</taxon>
        <taxon>Bacillati</taxon>
        <taxon>Actinomycetota</taxon>
        <taxon>Actinomycetes</taxon>
        <taxon>Micrococcales</taxon>
        <taxon>Micrococcaceae</taxon>
        <taxon>Auritidibacter</taxon>
    </lineage>
</organism>
<reference evidence="1 2" key="1">
    <citation type="submission" date="2023-03" db="EMBL/GenBank/DDBJ databases">
        <title>Complete genome sequences of several Auritidibacter ignavus strains isolated from ear infections.</title>
        <authorList>
            <person name="Baehr T."/>
            <person name="Baumhoegger A.M."/>
        </authorList>
    </citation>
    <scope>NUCLEOTIDE SEQUENCE [LARGE SCALE GENOMIC DNA]</scope>
    <source>
        <strain evidence="1 2">BABAE-6</strain>
    </source>
</reference>
<dbReference type="Proteomes" id="UP001224674">
    <property type="component" value="Chromosome"/>
</dbReference>
<protein>
    <submittedName>
        <fullName evidence="1">Uncharacterized protein</fullName>
    </submittedName>
</protein>
<evidence type="ECO:0000313" key="1">
    <source>
        <dbReference type="EMBL" id="WGH92855.1"/>
    </source>
</evidence>
<sequence>MTLIETATGAYCTHVAPHIQQWSEGPGVGDLGVAAIEKATLALETVVDEVQGVQAEIEQLASRLRDISGLDWHSMAGEAFKDKTRRTEAKTRDISDSALAMKQAGRKGIDELRVQAAQARDALNAARSTVADIATGVC</sequence>
<evidence type="ECO:0000313" key="2">
    <source>
        <dbReference type="Proteomes" id="UP001224674"/>
    </source>
</evidence>
<name>A0AAJ6AGF5_9MICC</name>
<proteinExistence type="predicted"/>
<keyword evidence="2" id="KW-1185">Reference proteome</keyword>
<gene>
    <name evidence="1" type="ORF">QDX21_11235</name>
</gene>
<dbReference type="GeneID" id="83695910"/>
<dbReference type="RefSeq" id="WP_110122982.1">
    <property type="nucleotide sequence ID" value="NZ_CP122561.1"/>
</dbReference>
<dbReference type="EMBL" id="CP122566">
    <property type="protein sequence ID" value="WGH92855.1"/>
    <property type="molecule type" value="Genomic_DNA"/>
</dbReference>